<evidence type="ECO:0000256" key="1">
    <source>
        <dbReference type="SAM" id="MobiDB-lite"/>
    </source>
</evidence>
<name>A0AAP0KZH1_9MAGN</name>
<feature type="compositionally biased region" description="Basic and acidic residues" evidence="1">
    <location>
        <begin position="353"/>
        <end position="371"/>
    </location>
</feature>
<sequence length="371" mass="40271">MSGERGERGAGSGVSGDRAREKAESVRLGLSEREGQRSICILYPIQVNENSDIYNFDMVILEIVLGKRLIDPEYVHREGFGQVACKARGSDLSLHFKILNLSSPSLSRRGLTISSHVISPSALTVSPSASPSSRHHLAVSIVCLSLQNNPSSPPSRRLALASLHHLDLPLPLALAVSHSQVPPSRSASPSSSRRLALTSGHHGTACAASASPTVRPLPPAVQLLPSRSRLVGRRRRSPTTAVTPLQSATALEMGQNGQNRSRIVVADWRGVTAMTCNSASPLDRARVRQLELDRARRERSHSRARRRERRLASARRRELEGEADPDGGDWRARDGEMVVTVDCSGGRARRWRQRDGGEADGETVKADGEMA</sequence>
<evidence type="ECO:0000313" key="2">
    <source>
        <dbReference type="EMBL" id="KAK9161586.1"/>
    </source>
</evidence>
<feature type="compositionally biased region" description="Low complexity" evidence="1">
    <location>
        <begin position="182"/>
        <end position="197"/>
    </location>
</feature>
<feature type="region of interest" description="Disordered" evidence="1">
    <location>
        <begin position="1"/>
        <end position="20"/>
    </location>
</feature>
<organism evidence="2 3">
    <name type="scientific">Stephania yunnanensis</name>
    <dbReference type="NCBI Taxonomy" id="152371"/>
    <lineage>
        <taxon>Eukaryota</taxon>
        <taxon>Viridiplantae</taxon>
        <taxon>Streptophyta</taxon>
        <taxon>Embryophyta</taxon>
        <taxon>Tracheophyta</taxon>
        <taxon>Spermatophyta</taxon>
        <taxon>Magnoliopsida</taxon>
        <taxon>Ranunculales</taxon>
        <taxon>Menispermaceae</taxon>
        <taxon>Menispermoideae</taxon>
        <taxon>Cissampelideae</taxon>
        <taxon>Stephania</taxon>
    </lineage>
</organism>
<feature type="compositionally biased region" description="Basic residues" evidence="1">
    <location>
        <begin position="297"/>
        <end position="314"/>
    </location>
</feature>
<comment type="caution">
    <text evidence="2">The sequence shown here is derived from an EMBL/GenBank/DDBJ whole genome shotgun (WGS) entry which is preliminary data.</text>
</comment>
<dbReference type="EMBL" id="JBBNAF010000003">
    <property type="protein sequence ID" value="KAK9161586.1"/>
    <property type="molecule type" value="Genomic_DNA"/>
</dbReference>
<reference evidence="2 3" key="1">
    <citation type="submission" date="2024-01" db="EMBL/GenBank/DDBJ databases">
        <title>Genome assemblies of Stephania.</title>
        <authorList>
            <person name="Yang L."/>
        </authorList>
    </citation>
    <scope>NUCLEOTIDE SEQUENCE [LARGE SCALE GENOMIC DNA]</scope>
    <source>
        <strain evidence="2">YNDBR</strain>
        <tissue evidence="2">Leaf</tissue>
    </source>
</reference>
<gene>
    <name evidence="2" type="ORF">Syun_007927</name>
</gene>
<dbReference type="AlphaFoldDB" id="A0AAP0KZH1"/>
<accession>A0AAP0KZH1</accession>
<feature type="region of interest" description="Disordered" evidence="1">
    <location>
        <begin position="180"/>
        <end position="258"/>
    </location>
</feature>
<feature type="region of interest" description="Disordered" evidence="1">
    <location>
        <begin position="294"/>
        <end position="371"/>
    </location>
</feature>
<protein>
    <submittedName>
        <fullName evidence="2">Uncharacterized protein</fullName>
    </submittedName>
</protein>
<keyword evidence="3" id="KW-1185">Reference proteome</keyword>
<proteinExistence type="predicted"/>
<feature type="compositionally biased region" description="Polar residues" evidence="1">
    <location>
        <begin position="238"/>
        <end position="258"/>
    </location>
</feature>
<dbReference type="Proteomes" id="UP001420932">
    <property type="component" value="Unassembled WGS sequence"/>
</dbReference>
<evidence type="ECO:0000313" key="3">
    <source>
        <dbReference type="Proteomes" id="UP001420932"/>
    </source>
</evidence>